<dbReference type="PANTHER" id="PTHR43775:SF51">
    <property type="entry name" value="INACTIVE PHENOLPHTHIOCEROL SYNTHESIS POLYKETIDE SYNTHASE TYPE I PKS1-RELATED"/>
    <property type="match status" value="1"/>
</dbReference>
<dbReference type="Pfam" id="PF00109">
    <property type="entry name" value="ketoacyl-synt"/>
    <property type="match status" value="1"/>
</dbReference>
<dbReference type="Pfam" id="PF14765">
    <property type="entry name" value="PS-DH"/>
    <property type="match status" value="1"/>
</dbReference>
<dbReference type="PROSITE" id="PS00012">
    <property type="entry name" value="PHOSPHOPANTETHEINE"/>
    <property type="match status" value="1"/>
</dbReference>
<dbReference type="InterPro" id="IPR014031">
    <property type="entry name" value="Ketoacyl_synth_C"/>
</dbReference>
<dbReference type="Pfam" id="PF22953">
    <property type="entry name" value="SpnB_Rossmann"/>
    <property type="match status" value="1"/>
</dbReference>
<dbReference type="SUPFAM" id="SSF51735">
    <property type="entry name" value="NAD(P)-binding Rossmann-fold domains"/>
    <property type="match status" value="2"/>
</dbReference>
<evidence type="ECO:0000259" key="7">
    <source>
        <dbReference type="PROSITE" id="PS50075"/>
    </source>
</evidence>
<dbReference type="SUPFAM" id="SSF52151">
    <property type="entry name" value="FabD/lysophospholipase-like"/>
    <property type="match status" value="2"/>
</dbReference>
<feature type="region of interest" description="N-terminal hotdog fold" evidence="5">
    <location>
        <begin position="1639"/>
        <end position="1768"/>
    </location>
</feature>
<dbReference type="InterPro" id="IPR057326">
    <property type="entry name" value="KR_dom"/>
</dbReference>
<dbReference type="InterPro" id="IPR036291">
    <property type="entry name" value="NAD(P)-bd_dom_sf"/>
</dbReference>
<dbReference type="InterPro" id="IPR013968">
    <property type="entry name" value="PKS_KR"/>
</dbReference>
<feature type="region of interest" description="Disordered" evidence="6">
    <location>
        <begin position="480"/>
        <end position="505"/>
    </location>
</feature>
<dbReference type="PROSITE" id="PS52019">
    <property type="entry name" value="PKS_MFAS_DH"/>
    <property type="match status" value="1"/>
</dbReference>
<dbReference type="InterPro" id="IPR014030">
    <property type="entry name" value="Ketoacyl_synth_N"/>
</dbReference>
<feature type="compositionally biased region" description="Gly residues" evidence="6">
    <location>
        <begin position="2106"/>
        <end position="2115"/>
    </location>
</feature>
<dbReference type="RefSeq" id="WP_380846948.1">
    <property type="nucleotide sequence ID" value="NZ_JBHSFP010000027.1"/>
</dbReference>
<feature type="compositionally biased region" description="Low complexity" evidence="6">
    <location>
        <begin position="2555"/>
        <end position="2568"/>
    </location>
</feature>
<organism evidence="10 11">
    <name type="scientific">Sphaerisporangium dianthi</name>
    <dbReference type="NCBI Taxonomy" id="1436120"/>
    <lineage>
        <taxon>Bacteria</taxon>
        <taxon>Bacillati</taxon>
        <taxon>Actinomycetota</taxon>
        <taxon>Actinomycetes</taxon>
        <taxon>Streptosporangiales</taxon>
        <taxon>Streptosporangiaceae</taxon>
        <taxon>Sphaerisporangium</taxon>
    </lineage>
</organism>
<keyword evidence="2" id="KW-0597">Phosphoprotein</keyword>
<evidence type="ECO:0000259" key="8">
    <source>
        <dbReference type="PROSITE" id="PS52004"/>
    </source>
</evidence>
<dbReference type="InterPro" id="IPR009081">
    <property type="entry name" value="PP-bd_ACP"/>
</dbReference>
<keyword evidence="11" id="KW-1185">Reference proteome</keyword>
<evidence type="ECO:0000256" key="6">
    <source>
        <dbReference type="SAM" id="MobiDB-lite"/>
    </source>
</evidence>
<keyword evidence="1" id="KW-0596">Phosphopantetheine</keyword>
<dbReference type="InterPro" id="IPR050091">
    <property type="entry name" value="PKS_NRPS_Biosynth_Enz"/>
</dbReference>
<dbReference type="InterPro" id="IPR016035">
    <property type="entry name" value="Acyl_Trfase/lysoPLipase"/>
</dbReference>
<feature type="region of interest" description="Disordered" evidence="6">
    <location>
        <begin position="1099"/>
        <end position="1165"/>
    </location>
</feature>
<evidence type="ECO:0000256" key="2">
    <source>
        <dbReference type="ARBA" id="ARBA00022553"/>
    </source>
</evidence>
<feature type="active site" description="Proton donor; for dehydratase activity" evidence="5">
    <location>
        <position position="1950"/>
    </location>
</feature>
<proteinExistence type="predicted"/>
<feature type="region of interest" description="C-terminal hotdog fold" evidence="5">
    <location>
        <begin position="1889"/>
        <end position="2031"/>
    </location>
</feature>
<dbReference type="InterPro" id="IPR020841">
    <property type="entry name" value="PKS_Beta-ketoAc_synthase_dom"/>
</dbReference>
<evidence type="ECO:0000256" key="3">
    <source>
        <dbReference type="ARBA" id="ARBA00022679"/>
    </source>
</evidence>
<dbReference type="Gene3D" id="3.40.47.10">
    <property type="match status" value="1"/>
</dbReference>
<name>A0ABV9CP59_9ACTN</name>
<feature type="region of interest" description="Disordered" evidence="6">
    <location>
        <begin position="2553"/>
        <end position="2575"/>
    </location>
</feature>
<feature type="region of interest" description="Disordered" evidence="6">
    <location>
        <begin position="1740"/>
        <end position="1792"/>
    </location>
</feature>
<feature type="region of interest" description="Disordered" evidence="6">
    <location>
        <begin position="1069"/>
        <end position="1088"/>
    </location>
</feature>
<feature type="region of interest" description="Disordered" evidence="6">
    <location>
        <begin position="710"/>
        <end position="737"/>
    </location>
</feature>
<dbReference type="InterPro" id="IPR042104">
    <property type="entry name" value="PKS_dehydratase_sf"/>
</dbReference>
<dbReference type="Gene3D" id="3.40.366.10">
    <property type="entry name" value="Malonyl-Coenzyme A Acyl Carrier Protein, domain 2"/>
    <property type="match status" value="3"/>
</dbReference>
<evidence type="ECO:0000259" key="9">
    <source>
        <dbReference type="PROSITE" id="PS52019"/>
    </source>
</evidence>
<dbReference type="SMART" id="SM00826">
    <property type="entry name" value="PKS_DH"/>
    <property type="match status" value="1"/>
</dbReference>
<dbReference type="PROSITE" id="PS00606">
    <property type="entry name" value="KS3_1"/>
    <property type="match status" value="1"/>
</dbReference>
<dbReference type="Gene3D" id="3.30.70.3290">
    <property type="match status" value="2"/>
</dbReference>
<dbReference type="InterPro" id="IPR016036">
    <property type="entry name" value="Malonyl_transacylase_ACP-bd"/>
</dbReference>
<dbReference type="Pfam" id="PF21089">
    <property type="entry name" value="PKS_DH_N"/>
    <property type="match status" value="1"/>
</dbReference>
<dbReference type="EMBL" id="JBHSFP010000027">
    <property type="protein sequence ID" value="MFC4535070.1"/>
    <property type="molecule type" value="Genomic_DNA"/>
</dbReference>
<dbReference type="InterPro" id="IPR055123">
    <property type="entry name" value="SpnB-like_Rossmann"/>
</dbReference>
<dbReference type="PROSITE" id="PS52004">
    <property type="entry name" value="KS3_2"/>
    <property type="match status" value="1"/>
</dbReference>
<comment type="caution">
    <text evidence="10">The sequence shown here is derived from an EMBL/GenBank/DDBJ whole genome shotgun (WGS) entry which is preliminary data.</text>
</comment>
<dbReference type="SUPFAM" id="SSF53901">
    <property type="entry name" value="Thiolase-like"/>
    <property type="match status" value="1"/>
</dbReference>
<evidence type="ECO:0000256" key="1">
    <source>
        <dbReference type="ARBA" id="ARBA00022450"/>
    </source>
</evidence>
<evidence type="ECO:0000313" key="10">
    <source>
        <dbReference type="EMBL" id="MFC4535070.1"/>
    </source>
</evidence>
<feature type="compositionally biased region" description="Low complexity" evidence="6">
    <location>
        <begin position="622"/>
        <end position="633"/>
    </location>
</feature>
<dbReference type="CDD" id="cd00833">
    <property type="entry name" value="PKS"/>
    <property type="match status" value="1"/>
</dbReference>
<feature type="region of interest" description="Disordered" evidence="6">
    <location>
        <begin position="1"/>
        <end position="20"/>
    </location>
</feature>
<dbReference type="InterPro" id="IPR036736">
    <property type="entry name" value="ACP-like_sf"/>
</dbReference>
<feature type="compositionally biased region" description="Pro residues" evidence="6">
    <location>
        <begin position="1103"/>
        <end position="1114"/>
    </location>
</feature>
<sequence length="2694" mass="277472">MTESASDSPPPEAGEAFSGGAEKARRGIACVLSGRTAGALSAQADRLRAHVEEHPQAALVDLGYSLAATRTAFEHRAVLVVPDREALLAALRALADGAVPSAAGRRPVSAGEVAEPGQRVAFLFAGGDDLPSGVCRELYRDLPIFAAAFDEVCRHLDAAMPGRGERPLREVLLADPPVPDALPPEPPNPGVLPPGSAEPVVVLPGSPGAGVLLPGSREPDVVLAGHSEPGVVLAGQSEADAVPAGPSEVGVVLAGSAEAAMPDRSASYADASAFALQVALCEVMEAFGVRPGLLAGDSAGEPAAAYAAGVLSLADAAALVAMPGRPSARAPREVGLDAPRVPLWSSRAGGFVTPEQARDPEFWAGPPPGPARSAATAALVAAGATLVAEPAGGRAPVIVAPAGTTARDTGRVAGGPPQGAVLTATATASAAEAVLGALAEMYVRGVPVDWRAAFTGLGARRVPLPTYAFQRGRHWLDTKGREGHRSVARPAQATPSGRPAADEALSVRPAADVALSAGGPAVGVGSSEVSAGAAGVAGVSGGPEGGLVGVVLEHAAAVLGYEDPGEVDLGRTFADLGFDSLMSEEFLERLGEATRCHLPSTVIFDCPTPLAVARHLSTLVPGAEGKPAPGAAGTLDASGRDGASEEPGGQDASGVVRAADAPDVPQRMRAALARREEPIAIVGMACAYPGGVSTPDDLWRLVASGTDAIGDLPGDRGWDTEDLYDPDPDRPGKSSTRQGGFLYDAALFDASFFGISPREALAMDPQQRLLLATAWEAFENAGIDPASVKGSRTAVFAGVMHHDYAPRVHTVPDGVEGLMVTGNTSAVVSGRLAYVFGLRGPAVTVDTACSSSLVALHLAARSLREGECSLALAGGVSVMATPEMFVEFSRLRGLAPDGRCKSFAAAADGTAWAEGSGLVVLERLRDARRNGHRVLALVRGSAVNQDGASNGLSAPHGPAQEQVIREALRDAGLVPEDVDAVEGHGTGTTLGDPIEAGALLATYGQARPADRPLLLGSMKSNIGHAQAAAGVGGVIKMVLAMRHGLLPKILHLDEPTRHVDWSSGHVVPLAENAPWPETGRPRRSAVSSFGISGTNAHVILEQPPAPEPVVPGPPASERRAAEPSTSEPSASEPVVPGPPALDRRAAESSVFEPAHPESAAELVVPEPEDPGRVVVRRGAAEEVLDARVLPWVLSGAGEQALRDQASRLRDRLRGEPALRAADVGFTLARRAVFGHRAVVVGADKDELLRGLDAVVSGTPAAGVHRGRVRTGGRSVMVFPGQGTQWTGMAVELGHAVPVFARRMEECGRALEPFVDWSLPDVLDDEAALERVEVVQPALWAVMVSLAAAWRAYGVEPAAVVGHSQGEIAAATVAGALSLADGARVVAMRAKLLRALSGSGGMMSAALSRADAERWIEPWAGRLGIAADNGPASTVVSGEPPALEELACALDEAGVRIRRLPVGYASHSPHVERLRERLLEALAPVTPRSGGIPFHSALTGGPIDGAELDAGYWYRNLRHPVEFNAAVSGLVARGQRLFIESGPHPVLTMDVQRILDEAAGDEAGAALGTLRRGDGGLGRFLRSAADAHVRGVDVRWDEAFPDGRHVDLPAYAFQRERFWMEPAVRDAASPGSLGLRAADHPLLGAVVSPADDDRLMLTARISRRTHPWLADHAVHGTVVFPGAGFAELALHAARRAGCDRVDDLVLERPLVLPEWGGVHLQVLVGAPDQSGGRTVAVYARPSEDSAEPGEQTPWTRHATASVPAPSADIASGAPSAGTSRDPSTGVAGDPLTGTLCEPSAGTMCDPSAGVSGDPLTGTLCEPSAGGMCEPSPGVSGERSAGVSGVLSAGTWCEPPAGGSGERLAVVSSGTPGDGASWASGAGNAWPPPGAEEVPLDEVYERLAGIGYEYGPAFQGLRALWRLGEVRYAEVALPAELHDEAPRFGVHPVLLDSTLHPLLVDLLDAAPDLARAVRLPFSWAGVRLHGTGATELRVRLAPAEGDAVALALAAMTGGLVAEVEALTLRELSPEADIARHEHRRSLFRVRWTAVPASAPAPARWAVLHAGLPSPDPRPAGGSGLDPRSESDSGPDPRSESDSGPDSRSEKGPGLGVRGAEGGSRVAGAAVRLGLDAAVPIHPDLDSLRAAIRAGAPVPDLVAVSWPPAGDAGTDPPALLRRVTGHVLELLQRWQADETFAASRLVVLTEGAIPAGDDEDVPALHGAAVWGLVRTAQSESPGRFVIVDLDGSAASAGLLRAAAGTGEPQLAVRHGRLLAPRLVRASPESGPQGDGAATGGRAAIGATGTVMITGGAGALAASVARHLVRAHGVRRLLLVSRSGRDGHGAAELEAELTGLGAHVLHVACDVADRRRLAGLLADIPAERPLTAVVHAAGVLADGTVESLDPERLDAVLRPKADGAWNLHVLTQHLDLSAFVLFSSVAGIVGNPGQANYAAANTFLDALAHHRRARGLPATSLAWGLWELDTGMTAHLGPADRARMARGGLVPLPTDVGLALFDAAFELGSPLLVPARLDLTALRRGTASGRRSPLFTTLLGAVPRTPRTPRTASPSSHRAAPATVRDENALRELVRATVAAVLGHSTAHQIDLGRAFRELGVDSLTALELRNRLTEATGVRLAATAVFDHPSPDALARHLSGRLWGPRDPEALAAPADLEVAAASDSELFEIIDDILRHADDG</sequence>
<protein>
    <submittedName>
        <fullName evidence="10">SDR family NAD(P)-dependent oxidoreductase</fullName>
    </submittedName>
</protein>
<feature type="region of interest" description="Disordered" evidence="6">
    <location>
        <begin position="622"/>
        <end position="656"/>
    </location>
</feature>
<feature type="domain" description="Carrier" evidence="7">
    <location>
        <begin position="542"/>
        <end position="620"/>
    </location>
</feature>
<accession>A0ABV9CP59</accession>
<dbReference type="SMART" id="SM00823">
    <property type="entry name" value="PKS_PP"/>
    <property type="match status" value="2"/>
</dbReference>
<dbReference type="InterPro" id="IPR016039">
    <property type="entry name" value="Thiolase-like"/>
</dbReference>
<evidence type="ECO:0000256" key="5">
    <source>
        <dbReference type="PROSITE-ProRule" id="PRU01363"/>
    </source>
</evidence>
<dbReference type="CDD" id="cd08956">
    <property type="entry name" value="KR_3_FAS_SDR_x"/>
    <property type="match status" value="1"/>
</dbReference>
<dbReference type="InterPro" id="IPR001227">
    <property type="entry name" value="Ac_transferase_dom_sf"/>
</dbReference>
<dbReference type="Proteomes" id="UP001596004">
    <property type="component" value="Unassembled WGS sequence"/>
</dbReference>
<dbReference type="InterPro" id="IPR049900">
    <property type="entry name" value="PKS_mFAS_DH"/>
</dbReference>
<dbReference type="InterPro" id="IPR049551">
    <property type="entry name" value="PKS_DH_C"/>
</dbReference>
<keyword evidence="4" id="KW-0012">Acyltransferase</keyword>
<dbReference type="PANTHER" id="PTHR43775">
    <property type="entry name" value="FATTY ACID SYNTHASE"/>
    <property type="match status" value="1"/>
</dbReference>
<dbReference type="SMART" id="SM00825">
    <property type="entry name" value="PKS_KS"/>
    <property type="match status" value="1"/>
</dbReference>
<dbReference type="SMART" id="SM00822">
    <property type="entry name" value="PKS_KR"/>
    <property type="match status" value="1"/>
</dbReference>
<feature type="domain" description="Ketosynthase family 3 (KS3)" evidence="8">
    <location>
        <begin position="676"/>
        <end position="1102"/>
    </location>
</feature>
<evidence type="ECO:0000256" key="4">
    <source>
        <dbReference type="ARBA" id="ARBA00023315"/>
    </source>
</evidence>
<gene>
    <name evidence="10" type="ORF">ACFO60_30280</name>
</gene>
<dbReference type="InterPro" id="IPR018201">
    <property type="entry name" value="Ketoacyl_synth_AS"/>
</dbReference>
<dbReference type="SMART" id="SM01294">
    <property type="entry name" value="PKS_PP_betabranch"/>
    <property type="match status" value="1"/>
</dbReference>
<feature type="compositionally biased region" description="Low complexity" evidence="6">
    <location>
        <begin position="1122"/>
        <end position="1134"/>
    </location>
</feature>
<feature type="domain" description="PKS/mFAS DH" evidence="9">
    <location>
        <begin position="1639"/>
        <end position="2031"/>
    </location>
</feature>
<dbReference type="Pfam" id="PF00550">
    <property type="entry name" value="PP-binding"/>
    <property type="match status" value="2"/>
</dbReference>
<dbReference type="InterPro" id="IPR020807">
    <property type="entry name" value="PKS_DH"/>
</dbReference>
<dbReference type="Gene3D" id="1.10.1200.10">
    <property type="entry name" value="ACP-like"/>
    <property type="match status" value="2"/>
</dbReference>
<dbReference type="InterPro" id="IPR006162">
    <property type="entry name" value="Ppantetheine_attach_site"/>
</dbReference>
<feature type="active site" description="Proton acceptor; for dehydratase activity" evidence="5">
    <location>
        <position position="1671"/>
    </location>
</feature>
<dbReference type="Pfam" id="PF02801">
    <property type="entry name" value="Ketoacyl-synt_C"/>
    <property type="match status" value="1"/>
</dbReference>
<feature type="domain" description="Carrier" evidence="7">
    <location>
        <begin position="2580"/>
        <end position="2655"/>
    </location>
</feature>
<reference evidence="11" key="1">
    <citation type="journal article" date="2019" name="Int. J. Syst. Evol. Microbiol.">
        <title>The Global Catalogue of Microorganisms (GCM) 10K type strain sequencing project: providing services to taxonomists for standard genome sequencing and annotation.</title>
        <authorList>
            <consortium name="The Broad Institute Genomics Platform"/>
            <consortium name="The Broad Institute Genome Sequencing Center for Infectious Disease"/>
            <person name="Wu L."/>
            <person name="Ma J."/>
        </authorList>
    </citation>
    <scope>NUCLEOTIDE SEQUENCE [LARGE SCALE GENOMIC DNA]</scope>
    <source>
        <strain evidence="11">CGMCC 4.7132</strain>
    </source>
</reference>
<dbReference type="InterPro" id="IPR020806">
    <property type="entry name" value="PKS_PP-bd"/>
</dbReference>
<dbReference type="Pfam" id="PF22621">
    <property type="entry name" value="CurL-like_PKS_C"/>
    <property type="match status" value="2"/>
</dbReference>
<dbReference type="InterPro" id="IPR014043">
    <property type="entry name" value="Acyl_transferase_dom"/>
</dbReference>
<dbReference type="SUPFAM" id="SSF47336">
    <property type="entry name" value="ACP-like"/>
    <property type="match status" value="2"/>
</dbReference>
<keyword evidence="3" id="KW-0808">Transferase</keyword>
<feature type="region of interest" description="Disordered" evidence="6">
    <location>
        <begin position="2062"/>
        <end position="2116"/>
    </location>
</feature>
<dbReference type="PROSITE" id="PS50075">
    <property type="entry name" value="CARRIER"/>
    <property type="match status" value="2"/>
</dbReference>
<dbReference type="Pfam" id="PF08659">
    <property type="entry name" value="KR"/>
    <property type="match status" value="1"/>
</dbReference>
<dbReference type="InterPro" id="IPR049552">
    <property type="entry name" value="PKS_DH_N"/>
</dbReference>
<dbReference type="Gene3D" id="3.10.129.110">
    <property type="entry name" value="Polyketide synthase dehydratase"/>
    <property type="match status" value="2"/>
</dbReference>
<evidence type="ECO:0000313" key="11">
    <source>
        <dbReference type="Proteomes" id="UP001596004"/>
    </source>
</evidence>
<feature type="compositionally biased region" description="Basic and acidic residues" evidence="6">
    <location>
        <begin position="2080"/>
        <end position="2104"/>
    </location>
</feature>
<dbReference type="SUPFAM" id="SSF55048">
    <property type="entry name" value="Probable ACP-binding domain of malonyl-CoA ACP transacylase"/>
    <property type="match status" value="1"/>
</dbReference>
<dbReference type="SMART" id="SM00827">
    <property type="entry name" value="PKS_AT"/>
    <property type="match status" value="1"/>
</dbReference>
<dbReference type="Gene3D" id="3.40.50.720">
    <property type="entry name" value="NAD(P)-binding Rossmann-like Domain"/>
    <property type="match status" value="1"/>
</dbReference>
<dbReference type="Pfam" id="PF00698">
    <property type="entry name" value="Acyl_transf_1"/>
    <property type="match status" value="2"/>
</dbReference>